<reference evidence="2" key="1">
    <citation type="submission" date="2024-07" db="EMBL/GenBank/DDBJ databases">
        <authorList>
            <person name="fu j."/>
        </authorList>
    </citation>
    <scope>NUCLEOTIDE SEQUENCE</scope>
    <source>
        <strain evidence="2">P10A9</strain>
    </source>
</reference>
<proteinExistence type="predicted"/>
<gene>
    <name evidence="2" type="ORF">AB5L97_14115</name>
</gene>
<dbReference type="Gene3D" id="3.40.960.10">
    <property type="entry name" value="VSR Endonuclease"/>
    <property type="match status" value="1"/>
</dbReference>
<dbReference type="AlphaFoldDB" id="A0AB39L1N7"/>
<dbReference type="InterPro" id="IPR011335">
    <property type="entry name" value="Restrct_endonuc-II-like"/>
</dbReference>
<dbReference type="EMBL" id="CP163302">
    <property type="protein sequence ID" value="XDP44402.1"/>
    <property type="molecule type" value="Genomic_DNA"/>
</dbReference>
<dbReference type="RefSeq" id="WP_369045110.1">
    <property type="nucleotide sequence ID" value="NZ_CP163302.1"/>
</dbReference>
<dbReference type="KEGG" id="spue:AB5L97_14115"/>
<evidence type="ECO:0000313" key="2">
    <source>
        <dbReference type="EMBL" id="XDP44402.1"/>
    </source>
</evidence>
<dbReference type="InterPro" id="IPR025159">
    <property type="entry name" value="AbiEi_N"/>
</dbReference>
<dbReference type="SUPFAM" id="SSF52980">
    <property type="entry name" value="Restriction endonuclease-like"/>
    <property type="match status" value="1"/>
</dbReference>
<sequence>MDRHTAEGLLGPRWPRMDVASTTSLREAGISDRLLTEGVKSGAIIRLRRGAYIPAHRWSALKPWEQDAARIDGHIAGTGGSSVYCLASAAILHGCSVWNAGSAVHVATGYSGARSSRGTDTLSHELGLSDTDVAKVERNGRLITVTTVVRTLVDCFRFLPHEQALVIGDSALHHGLASAKVIRDAMMEAPDRGRRRALAVLHALEGRTESPGESRTRALLRRLGFADPVIQLELITAEGVYRADFAWVELKIIIEFDGEGKYMDYEPTASVLLAERRRETLLMEQGWTFVRLRWSDLEKPEEVRRRIESALARAVRRSA</sequence>
<name>A0AB39L1N7_9MICC</name>
<organism evidence="2">
    <name type="scientific">Sinomonas puerhi</name>
    <dbReference type="NCBI Taxonomy" id="3238584"/>
    <lineage>
        <taxon>Bacteria</taxon>
        <taxon>Bacillati</taxon>
        <taxon>Actinomycetota</taxon>
        <taxon>Actinomycetes</taxon>
        <taxon>Micrococcales</taxon>
        <taxon>Micrococcaceae</taxon>
        <taxon>Sinomonas</taxon>
    </lineage>
</organism>
<protein>
    <submittedName>
        <fullName evidence="2">Type IV toxin-antitoxin system AbiEi family antitoxin domain-containing protein</fullName>
    </submittedName>
</protein>
<evidence type="ECO:0000259" key="1">
    <source>
        <dbReference type="Pfam" id="PF13338"/>
    </source>
</evidence>
<dbReference type="Pfam" id="PF13338">
    <property type="entry name" value="AbiEi_4"/>
    <property type="match status" value="1"/>
</dbReference>
<accession>A0AB39L1N7</accession>
<feature type="domain" description="AbiEi antitoxin N-terminal" evidence="1">
    <location>
        <begin position="17"/>
        <end position="53"/>
    </location>
</feature>